<organism evidence="1 2">
    <name type="scientific">Euplotes crassus</name>
    <dbReference type="NCBI Taxonomy" id="5936"/>
    <lineage>
        <taxon>Eukaryota</taxon>
        <taxon>Sar</taxon>
        <taxon>Alveolata</taxon>
        <taxon>Ciliophora</taxon>
        <taxon>Intramacronucleata</taxon>
        <taxon>Spirotrichea</taxon>
        <taxon>Hypotrichia</taxon>
        <taxon>Euplotida</taxon>
        <taxon>Euplotidae</taxon>
        <taxon>Moneuplotes</taxon>
    </lineage>
</organism>
<proteinExistence type="predicted"/>
<name>A0AAD1XHU1_EUPCR</name>
<evidence type="ECO:0000313" key="2">
    <source>
        <dbReference type="Proteomes" id="UP001295684"/>
    </source>
</evidence>
<keyword evidence="2" id="KW-1185">Reference proteome</keyword>
<protein>
    <submittedName>
        <fullName evidence="1">Uncharacterized protein</fullName>
    </submittedName>
</protein>
<evidence type="ECO:0000313" key="1">
    <source>
        <dbReference type="EMBL" id="CAI2372972.1"/>
    </source>
</evidence>
<reference evidence="1" key="1">
    <citation type="submission" date="2023-07" db="EMBL/GenBank/DDBJ databases">
        <authorList>
            <consortium name="AG Swart"/>
            <person name="Singh M."/>
            <person name="Singh A."/>
            <person name="Seah K."/>
            <person name="Emmerich C."/>
        </authorList>
    </citation>
    <scope>NUCLEOTIDE SEQUENCE</scope>
    <source>
        <strain evidence="1">DP1</strain>
    </source>
</reference>
<dbReference type="Proteomes" id="UP001295684">
    <property type="component" value="Unassembled WGS sequence"/>
</dbReference>
<comment type="caution">
    <text evidence="1">The sequence shown here is derived from an EMBL/GenBank/DDBJ whole genome shotgun (WGS) entry which is preliminary data.</text>
</comment>
<gene>
    <name evidence="1" type="ORF">ECRASSUSDP1_LOCUS14309</name>
</gene>
<sequence length="81" mass="9510">MLKCCKCKLSSIPNLKSLMKLSLCCDFQQIVMLIFCRVQSSIAFESLYDDARVKRLRLYMWILTTGGRDNHENLEINSFWV</sequence>
<dbReference type="AlphaFoldDB" id="A0AAD1XHU1"/>
<dbReference type="EMBL" id="CAMPGE010014293">
    <property type="protein sequence ID" value="CAI2372972.1"/>
    <property type="molecule type" value="Genomic_DNA"/>
</dbReference>
<accession>A0AAD1XHU1</accession>